<dbReference type="eggNOG" id="ENOG502S620">
    <property type="taxonomic scope" value="Eukaryota"/>
</dbReference>
<accession>A1DGB9</accession>
<dbReference type="AlphaFoldDB" id="A1DGB9"/>
<dbReference type="GeneID" id="4586881"/>
<evidence type="ECO:0000313" key="4">
    <source>
        <dbReference type="Proteomes" id="UP000006702"/>
    </source>
</evidence>
<organism evidence="3 4">
    <name type="scientific">Neosartorya fischeri (strain ATCC 1020 / DSM 3700 / CBS 544.65 / FGSC A1164 / JCM 1740 / NRRL 181 / WB 181)</name>
    <name type="common">Aspergillus fischerianus</name>
    <dbReference type="NCBI Taxonomy" id="331117"/>
    <lineage>
        <taxon>Eukaryota</taxon>
        <taxon>Fungi</taxon>
        <taxon>Dikarya</taxon>
        <taxon>Ascomycota</taxon>
        <taxon>Pezizomycotina</taxon>
        <taxon>Eurotiomycetes</taxon>
        <taxon>Eurotiomycetidae</taxon>
        <taxon>Eurotiales</taxon>
        <taxon>Aspergillaceae</taxon>
        <taxon>Aspergillus</taxon>
        <taxon>Aspergillus subgen. Fumigati</taxon>
    </lineage>
</organism>
<dbReference type="Proteomes" id="UP000006702">
    <property type="component" value="Unassembled WGS sequence"/>
</dbReference>
<dbReference type="RefSeq" id="XP_001260323.1">
    <property type="nucleotide sequence ID" value="XM_001260322.1"/>
</dbReference>
<name>A1DGB9_NEOFI</name>
<dbReference type="OMA" id="NECWNEP"/>
<feature type="compositionally biased region" description="Low complexity" evidence="1">
    <location>
        <begin position="76"/>
        <end position="90"/>
    </location>
</feature>
<dbReference type="Pfam" id="PF13391">
    <property type="entry name" value="HNH_2"/>
    <property type="match status" value="1"/>
</dbReference>
<proteinExistence type="predicted"/>
<dbReference type="KEGG" id="nfi:NFIA_083780"/>
<evidence type="ECO:0000313" key="3">
    <source>
        <dbReference type="EMBL" id="EAW18426.1"/>
    </source>
</evidence>
<evidence type="ECO:0000256" key="1">
    <source>
        <dbReference type="SAM" id="MobiDB-lite"/>
    </source>
</evidence>
<dbReference type="InterPro" id="IPR003615">
    <property type="entry name" value="HNH_nuc"/>
</dbReference>
<keyword evidence="4" id="KW-1185">Reference proteome</keyword>
<gene>
    <name evidence="3" type="ORF">NFIA_083780</name>
</gene>
<feature type="domain" description="HNH nuclease" evidence="2">
    <location>
        <begin position="101"/>
        <end position="181"/>
    </location>
</feature>
<dbReference type="HOGENOM" id="CLU_039755_3_0_1"/>
<dbReference type="VEuPathDB" id="FungiDB:NFIA_083780"/>
<sequence length="308" mass="33980">MHRLNLALGGAAEYAQGVWAALWLCSIEKLEKYVVAIEHGPDTFVVTSLYTTVVVTDIIKPWMTGRARRDVESSVPGTPVSGAASPASPSTQCFERDGERCIITKVGGCSESAHIYPYSLHEGFGPKCARFWDTLSMLWPPSTIEEWKADVFGGSNTELCSNRITLSANAHVYWGKGLFALKPVSMSEDKKTLQLEFHWLRQVPQSSSTVLLSDKPSFEESLDGSGKNARLQDFEKGELISSGHKIWMKTDDPINRPLPSVKLLGLQWALQRLASLSGAAAAFDVLLDSDDEENDGMVRLYDSEEDFC</sequence>
<feature type="region of interest" description="Disordered" evidence="1">
    <location>
        <begin position="70"/>
        <end position="90"/>
    </location>
</feature>
<protein>
    <recommendedName>
        <fullName evidence="2">HNH nuclease domain-containing protein</fullName>
    </recommendedName>
</protein>
<reference evidence="4" key="1">
    <citation type="journal article" date="2008" name="PLoS Genet.">
        <title>Genomic islands in the pathogenic filamentous fungus Aspergillus fumigatus.</title>
        <authorList>
            <person name="Fedorova N.D."/>
            <person name="Khaldi N."/>
            <person name="Joardar V.S."/>
            <person name="Maiti R."/>
            <person name="Amedeo P."/>
            <person name="Anderson M.J."/>
            <person name="Crabtree J."/>
            <person name="Silva J.C."/>
            <person name="Badger J.H."/>
            <person name="Albarraq A."/>
            <person name="Angiuoli S."/>
            <person name="Bussey H."/>
            <person name="Bowyer P."/>
            <person name="Cotty P.J."/>
            <person name="Dyer P.S."/>
            <person name="Egan A."/>
            <person name="Galens K."/>
            <person name="Fraser-Liggett C.M."/>
            <person name="Haas B.J."/>
            <person name="Inman J.M."/>
            <person name="Kent R."/>
            <person name="Lemieux S."/>
            <person name="Malavazi I."/>
            <person name="Orvis J."/>
            <person name="Roemer T."/>
            <person name="Ronning C.M."/>
            <person name="Sundaram J.P."/>
            <person name="Sutton G."/>
            <person name="Turner G."/>
            <person name="Venter J.C."/>
            <person name="White O.R."/>
            <person name="Whitty B.R."/>
            <person name="Youngman P."/>
            <person name="Wolfe K.H."/>
            <person name="Goldman G.H."/>
            <person name="Wortman J.R."/>
            <person name="Jiang B."/>
            <person name="Denning D.W."/>
            <person name="Nierman W.C."/>
        </authorList>
    </citation>
    <scope>NUCLEOTIDE SEQUENCE [LARGE SCALE GENOMIC DNA]</scope>
    <source>
        <strain evidence="4">ATCC 1020 / DSM 3700 / CBS 544.65 / FGSC A1164 / JCM 1740 / NRRL 181 / WB 181</strain>
    </source>
</reference>
<dbReference type="EMBL" id="DS027696">
    <property type="protein sequence ID" value="EAW18426.1"/>
    <property type="molecule type" value="Genomic_DNA"/>
</dbReference>
<dbReference type="OrthoDB" id="5416097at2759"/>
<evidence type="ECO:0000259" key="2">
    <source>
        <dbReference type="Pfam" id="PF13391"/>
    </source>
</evidence>